<keyword evidence="4" id="KW-1185">Reference proteome</keyword>
<feature type="domain" description="AB hydrolase-1" evidence="2">
    <location>
        <begin position="78"/>
        <end position="313"/>
    </location>
</feature>
<proteinExistence type="predicted"/>
<protein>
    <recommendedName>
        <fullName evidence="2">AB hydrolase-1 domain-containing protein</fullName>
    </recommendedName>
</protein>
<organism evidence="3 4">
    <name type="scientific">Oidiodendron maius (strain Zn)</name>
    <dbReference type="NCBI Taxonomy" id="913774"/>
    <lineage>
        <taxon>Eukaryota</taxon>
        <taxon>Fungi</taxon>
        <taxon>Dikarya</taxon>
        <taxon>Ascomycota</taxon>
        <taxon>Pezizomycotina</taxon>
        <taxon>Leotiomycetes</taxon>
        <taxon>Leotiomycetes incertae sedis</taxon>
        <taxon>Myxotrichaceae</taxon>
        <taxon>Oidiodendron</taxon>
    </lineage>
</organism>
<dbReference type="STRING" id="913774.A0A0C3I0W6"/>
<evidence type="ECO:0000313" key="4">
    <source>
        <dbReference type="Proteomes" id="UP000054321"/>
    </source>
</evidence>
<feature type="chain" id="PRO_5002165708" description="AB hydrolase-1 domain-containing protein" evidence="1">
    <location>
        <begin position="24"/>
        <end position="335"/>
    </location>
</feature>
<dbReference type="AlphaFoldDB" id="A0A0C3I0W6"/>
<dbReference type="OrthoDB" id="190201at2759"/>
<dbReference type="Gene3D" id="3.40.50.1820">
    <property type="entry name" value="alpha/beta hydrolase"/>
    <property type="match status" value="1"/>
</dbReference>
<dbReference type="PANTHER" id="PTHR46331">
    <property type="entry name" value="VALACYCLOVIR HYDROLASE"/>
    <property type="match status" value="1"/>
</dbReference>
<dbReference type="PANTHER" id="PTHR46331:SF2">
    <property type="entry name" value="VALACYCLOVIR HYDROLASE"/>
    <property type="match status" value="1"/>
</dbReference>
<reference evidence="4" key="2">
    <citation type="submission" date="2015-01" db="EMBL/GenBank/DDBJ databases">
        <title>Evolutionary Origins and Diversification of the Mycorrhizal Mutualists.</title>
        <authorList>
            <consortium name="DOE Joint Genome Institute"/>
            <consortium name="Mycorrhizal Genomics Consortium"/>
            <person name="Kohler A."/>
            <person name="Kuo A."/>
            <person name="Nagy L.G."/>
            <person name="Floudas D."/>
            <person name="Copeland A."/>
            <person name="Barry K.W."/>
            <person name="Cichocki N."/>
            <person name="Veneault-Fourrey C."/>
            <person name="LaButti K."/>
            <person name="Lindquist E.A."/>
            <person name="Lipzen A."/>
            <person name="Lundell T."/>
            <person name="Morin E."/>
            <person name="Murat C."/>
            <person name="Riley R."/>
            <person name="Ohm R."/>
            <person name="Sun H."/>
            <person name="Tunlid A."/>
            <person name="Henrissat B."/>
            <person name="Grigoriev I.V."/>
            <person name="Hibbett D.S."/>
            <person name="Martin F."/>
        </authorList>
    </citation>
    <scope>NUCLEOTIDE SEQUENCE [LARGE SCALE GENOMIC DNA]</scope>
    <source>
        <strain evidence="4">Zn</strain>
    </source>
</reference>
<name>A0A0C3I0W6_OIDMZ</name>
<dbReference type="HOGENOM" id="CLU_020336_50_5_1"/>
<evidence type="ECO:0000313" key="3">
    <source>
        <dbReference type="EMBL" id="KIN08715.1"/>
    </source>
</evidence>
<dbReference type="InterPro" id="IPR000073">
    <property type="entry name" value="AB_hydrolase_1"/>
</dbReference>
<evidence type="ECO:0000259" key="2">
    <source>
        <dbReference type="Pfam" id="PF00561"/>
    </source>
</evidence>
<dbReference type="GO" id="GO:0017171">
    <property type="term" value="F:serine hydrolase activity"/>
    <property type="evidence" value="ECO:0007669"/>
    <property type="project" value="TreeGrafter"/>
</dbReference>
<reference evidence="3 4" key="1">
    <citation type="submission" date="2014-04" db="EMBL/GenBank/DDBJ databases">
        <authorList>
            <consortium name="DOE Joint Genome Institute"/>
            <person name="Kuo A."/>
            <person name="Martino E."/>
            <person name="Perotto S."/>
            <person name="Kohler A."/>
            <person name="Nagy L.G."/>
            <person name="Floudas D."/>
            <person name="Copeland A."/>
            <person name="Barry K.W."/>
            <person name="Cichocki N."/>
            <person name="Veneault-Fourrey C."/>
            <person name="LaButti K."/>
            <person name="Lindquist E.A."/>
            <person name="Lipzen A."/>
            <person name="Lundell T."/>
            <person name="Morin E."/>
            <person name="Murat C."/>
            <person name="Sun H."/>
            <person name="Tunlid A."/>
            <person name="Henrissat B."/>
            <person name="Grigoriev I.V."/>
            <person name="Hibbett D.S."/>
            <person name="Martin F."/>
            <person name="Nordberg H.P."/>
            <person name="Cantor M.N."/>
            <person name="Hua S.X."/>
        </authorList>
    </citation>
    <scope>NUCLEOTIDE SEQUENCE [LARGE SCALE GENOMIC DNA]</scope>
    <source>
        <strain evidence="3 4">Zn</strain>
    </source>
</reference>
<sequence>MRSFNPALSLPALPFLWSGLVSAASGPSSSFNASIPRWEWWPNAGPLDNGDRGQYLNLSSGVDLWYTTMGDECSEHTPVLILHGGTGNSNQMYLQANMLARTRRVILQDTRGEGRSPYQNFTEFHYDDFTRDAIAILDHLQIPRVAVLGWSDGAITGLDLAMNYSSRIERVFAHGANIQANMSIPGHDDPIINSDSGSLDSDFATNGTTYAISRRGLRRRAAEDDADPYTCENLSPTPDKCAAMEQGVINMWNTEPTWGPEAMLKVRCPVWIVDGDHDTSVERNQADAMAAWIPFAGQLLLPHVGHDALMEDPKFFNFAVEYFMDMAFDGVLPYY</sequence>
<keyword evidence="1" id="KW-0732">Signal</keyword>
<dbReference type="InParanoid" id="A0A0C3I0W6"/>
<gene>
    <name evidence="3" type="ORF">OIDMADRAFT_141044</name>
</gene>
<evidence type="ECO:0000256" key="1">
    <source>
        <dbReference type="SAM" id="SignalP"/>
    </source>
</evidence>
<dbReference type="Pfam" id="PF00561">
    <property type="entry name" value="Abhydrolase_1"/>
    <property type="match status" value="1"/>
</dbReference>
<dbReference type="Proteomes" id="UP000054321">
    <property type="component" value="Unassembled WGS sequence"/>
</dbReference>
<dbReference type="InterPro" id="IPR029058">
    <property type="entry name" value="AB_hydrolase_fold"/>
</dbReference>
<feature type="signal peptide" evidence="1">
    <location>
        <begin position="1"/>
        <end position="23"/>
    </location>
</feature>
<dbReference type="SUPFAM" id="SSF53474">
    <property type="entry name" value="alpha/beta-Hydrolases"/>
    <property type="match status" value="1"/>
</dbReference>
<dbReference type="EMBL" id="KN832870">
    <property type="protein sequence ID" value="KIN08715.1"/>
    <property type="molecule type" value="Genomic_DNA"/>
</dbReference>
<accession>A0A0C3I0W6</accession>